<comment type="caution">
    <text evidence="3">The sequence shown here is derived from an EMBL/GenBank/DDBJ whole genome shotgun (WGS) entry which is preliminary data.</text>
</comment>
<evidence type="ECO:0000313" key="4">
    <source>
        <dbReference type="Proteomes" id="UP000077521"/>
    </source>
</evidence>
<evidence type="ECO:0000313" key="3">
    <source>
        <dbReference type="EMBL" id="KAE8236507.1"/>
    </source>
</evidence>
<accession>A0A8T8SBN4</accession>
<proteinExistence type="predicted"/>
<gene>
    <name evidence="3" type="ORF">A4X13_0g9131</name>
</gene>
<reference evidence="3" key="1">
    <citation type="submission" date="2016-04" db="EMBL/GenBank/DDBJ databases">
        <authorList>
            <person name="Nguyen H.D."/>
            <person name="Samba Siva P."/>
            <person name="Cullis J."/>
            <person name="Levesque C.A."/>
            <person name="Hambleton S."/>
        </authorList>
    </citation>
    <scope>NUCLEOTIDE SEQUENCE</scope>
    <source>
        <strain evidence="3">DAOMC 236416</strain>
    </source>
</reference>
<keyword evidence="4" id="KW-1185">Reference proteome</keyword>
<dbReference type="Proteomes" id="UP000077521">
    <property type="component" value="Unassembled WGS sequence"/>
</dbReference>
<evidence type="ECO:0000256" key="1">
    <source>
        <dbReference type="SAM" id="Coils"/>
    </source>
</evidence>
<reference evidence="3" key="2">
    <citation type="journal article" date="2019" name="IMA Fungus">
        <title>Genome sequencing and comparison of five Tilletia species to identify candidate genes for the detection of regulated species infecting wheat.</title>
        <authorList>
            <person name="Nguyen H.D.T."/>
            <person name="Sultana T."/>
            <person name="Kesanakurti P."/>
            <person name="Hambleton S."/>
        </authorList>
    </citation>
    <scope>NUCLEOTIDE SEQUENCE</scope>
    <source>
        <strain evidence="3">DAOMC 236416</strain>
    </source>
</reference>
<feature type="coiled-coil region" evidence="1">
    <location>
        <begin position="94"/>
        <end position="128"/>
    </location>
</feature>
<feature type="compositionally biased region" description="Basic residues" evidence="2">
    <location>
        <begin position="60"/>
        <end position="69"/>
    </location>
</feature>
<feature type="coiled-coil region" evidence="1">
    <location>
        <begin position="160"/>
        <end position="187"/>
    </location>
</feature>
<evidence type="ECO:0000256" key="2">
    <source>
        <dbReference type="SAM" id="MobiDB-lite"/>
    </source>
</evidence>
<name>A0A8T8SBN4_9BASI</name>
<sequence>MIVKFGIGILTATQLTTNLFLIFTSQAQHTQWSTTAKNTDLRERQPTPRNASPNRASPNPRRRAYPRRRQLSYTNAVTVTKAPASAVNLVTAGAAALQGELDAEKGKIAGLKRKVRELGEENTSLSKSNTKKDEDLADALRPITGLNVKAEAGKKALADLNTSRARCRELEADLKDLKKRMKDAKALLDS</sequence>
<feature type="region of interest" description="Disordered" evidence="2">
    <location>
        <begin position="32"/>
        <end position="69"/>
    </location>
</feature>
<dbReference type="AlphaFoldDB" id="A0A8T8SBN4"/>
<keyword evidence="1" id="KW-0175">Coiled coil</keyword>
<dbReference type="EMBL" id="LWDF02002188">
    <property type="protein sequence ID" value="KAE8236507.1"/>
    <property type="molecule type" value="Genomic_DNA"/>
</dbReference>
<feature type="compositionally biased region" description="Low complexity" evidence="2">
    <location>
        <begin position="48"/>
        <end position="59"/>
    </location>
</feature>
<organism evidence="3 4">
    <name type="scientific">Tilletia indica</name>
    <dbReference type="NCBI Taxonomy" id="43049"/>
    <lineage>
        <taxon>Eukaryota</taxon>
        <taxon>Fungi</taxon>
        <taxon>Dikarya</taxon>
        <taxon>Basidiomycota</taxon>
        <taxon>Ustilaginomycotina</taxon>
        <taxon>Exobasidiomycetes</taxon>
        <taxon>Tilletiales</taxon>
        <taxon>Tilletiaceae</taxon>
        <taxon>Tilletia</taxon>
    </lineage>
</organism>
<protein>
    <submittedName>
        <fullName evidence="3">Uncharacterized protein</fullName>
    </submittedName>
</protein>